<keyword evidence="2" id="KW-0812">Transmembrane</keyword>
<evidence type="ECO:0000313" key="2">
    <source>
        <dbReference type="EMBL" id="QDU67221.1"/>
    </source>
</evidence>
<dbReference type="InterPro" id="IPR008969">
    <property type="entry name" value="CarboxyPept-like_regulatory"/>
</dbReference>
<dbReference type="InterPro" id="IPR013784">
    <property type="entry name" value="Carb-bd-like_fold"/>
</dbReference>
<dbReference type="Pfam" id="PF13620">
    <property type="entry name" value="CarboxypepD_reg"/>
    <property type="match status" value="1"/>
</dbReference>
<dbReference type="GO" id="GO:0030246">
    <property type="term" value="F:carbohydrate binding"/>
    <property type="evidence" value="ECO:0007669"/>
    <property type="project" value="InterPro"/>
</dbReference>
<name>A0A518BJS2_9BACT</name>
<keyword evidence="3" id="KW-1185">Reference proteome</keyword>
<feature type="region of interest" description="Disordered" evidence="1">
    <location>
        <begin position="41"/>
        <end position="65"/>
    </location>
</feature>
<evidence type="ECO:0000256" key="1">
    <source>
        <dbReference type="SAM" id="MobiDB-lite"/>
    </source>
</evidence>
<accession>A0A518BJS2</accession>
<organism evidence="2 3">
    <name type="scientific">Engelhardtia mirabilis</name>
    <dbReference type="NCBI Taxonomy" id="2528011"/>
    <lineage>
        <taxon>Bacteria</taxon>
        <taxon>Pseudomonadati</taxon>
        <taxon>Planctomycetota</taxon>
        <taxon>Planctomycetia</taxon>
        <taxon>Planctomycetia incertae sedis</taxon>
        <taxon>Engelhardtia</taxon>
    </lineage>
</organism>
<sequence length="854" mass="90796">MIDPMSTDDSRAGSIRPALLVVLAILAVLVVAVISNLGSSAAERETAAPEQPGVGPARLSAPSAPSVELEAPVGALVERTVVVGDQSFSGEDDGVAATPDDLPRFSLRGQLIDEFGQGLEGIELRLESVGEPWHLTPPAGFDPDQPLVAETDAEGRFALGTILPTSSWVALTAASPPMRAQLRRDFGRAGGRNEPPLQAGENDLGRIELAECGLLHGLVVGPDGAPVEAARIGVAGPGRGQRVRSGPDGSFVLEHLPGGSHVLSADCEGFLTREFESVEVQPGRTCEQPTIVLEIAPTIAGRVVDASGRPIAAAQVWGVPERGGYSISAEADDQGHFEVSLLVDRRYGLTAGRPDQTPPMWDGRWQEFPPGAREVELVVADKPSFRISVQDAEGQAVEEFGLRVIQVRTTSGGTIHSSVFGTPAAVVPHPGGSAQVQADPEVDDFTVFAPGFVLQRGTFDRADAAGHLVVQLERQSGIRGRFVHEGRPVPHPMVSVRADRIPKVPGAPEDRYDIFEADTRRDLGDVQGSERSLRGSADGTFEVEGLAAGTWELELRGPGAPTTWVELLEISRGDVLDLGDVPSSPGAALGGTIVVATGHSAEGLRVGLGSENYPDDEPFTETDPAGRFEFTGLRPGRYHLWVHAAPGVLDENYRERVDLGPQERRELLVDLTAGATVEARLAVRVDGEPAAGFGVWRLQQIEGESAADELGKTDANGRCVAWVKDGSRLRFDLRNGRGLSVGVSREFEVRGALDEELDFETGALTVHVPAESTLAEGEPAPLAIRSSDTDAPRSFFTWLTPRADDRTLEGDWSINLGPIAPGTYTARLSREPTRLSTTFEVVAGTTTEASLQYE</sequence>
<proteinExistence type="predicted"/>
<evidence type="ECO:0000313" key="3">
    <source>
        <dbReference type="Proteomes" id="UP000316921"/>
    </source>
</evidence>
<dbReference type="AlphaFoldDB" id="A0A518BJS2"/>
<protein>
    <submittedName>
        <fullName evidence="2">Nickel uptake substrate-specific transmembrane region</fullName>
    </submittedName>
</protein>
<dbReference type="EMBL" id="CP036287">
    <property type="protein sequence ID" value="QDU67221.1"/>
    <property type="molecule type" value="Genomic_DNA"/>
</dbReference>
<dbReference type="SUPFAM" id="SSF49464">
    <property type="entry name" value="Carboxypeptidase regulatory domain-like"/>
    <property type="match status" value="1"/>
</dbReference>
<keyword evidence="2" id="KW-0472">Membrane</keyword>
<dbReference type="Proteomes" id="UP000316921">
    <property type="component" value="Chromosome"/>
</dbReference>
<dbReference type="KEGG" id="pbap:Pla133_22990"/>
<reference evidence="2 3" key="1">
    <citation type="submission" date="2019-02" db="EMBL/GenBank/DDBJ databases">
        <title>Deep-cultivation of Planctomycetes and their phenomic and genomic characterization uncovers novel biology.</title>
        <authorList>
            <person name="Wiegand S."/>
            <person name="Jogler M."/>
            <person name="Boedeker C."/>
            <person name="Pinto D."/>
            <person name="Vollmers J."/>
            <person name="Rivas-Marin E."/>
            <person name="Kohn T."/>
            <person name="Peeters S.H."/>
            <person name="Heuer A."/>
            <person name="Rast P."/>
            <person name="Oberbeckmann S."/>
            <person name="Bunk B."/>
            <person name="Jeske O."/>
            <person name="Meyerdierks A."/>
            <person name="Storesund J.E."/>
            <person name="Kallscheuer N."/>
            <person name="Luecker S."/>
            <person name="Lage O.M."/>
            <person name="Pohl T."/>
            <person name="Merkel B.J."/>
            <person name="Hornburger P."/>
            <person name="Mueller R.-W."/>
            <person name="Bruemmer F."/>
            <person name="Labrenz M."/>
            <person name="Spormann A.M."/>
            <person name="Op den Camp H."/>
            <person name="Overmann J."/>
            <person name="Amann R."/>
            <person name="Jetten M.S.M."/>
            <person name="Mascher T."/>
            <person name="Medema M.H."/>
            <person name="Devos D.P."/>
            <person name="Kaster A.-K."/>
            <person name="Ovreas L."/>
            <person name="Rohde M."/>
            <person name="Galperin M.Y."/>
            <person name="Jogler C."/>
        </authorList>
    </citation>
    <scope>NUCLEOTIDE SEQUENCE [LARGE SCALE GENOMIC DNA]</scope>
    <source>
        <strain evidence="2 3">Pla133</strain>
    </source>
</reference>
<dbReference type="Gene3D" id="2.60.40.1120">
    <property type="entry name" value="Carboxypeptidase-like, regulatory domain"/>
    <property type="match status" value="1"/>
</dbReference>
<dbReference type="SUPFAM" id="SSF49452">
    <property type="entry name" value="Starch-binding domain-like"/>
    <property type="match status" value="2"/>
</dbReference>
<gene>
    <name evidence="2" type="ORF">Pla133_22990</name>
</gene>